<comment type="caution">
    <text evidence="1">The sequence shown here is derived from an EMBL/GenBank/DDBJ whole genome shotgun (WGS) entry which is preliminary data.</text>
</comment>
<evidence type="ECO:0000313" key="2">
    <source>
        <dbReference type="Proteomes" id="UP001152795"/>
    </source>
</evidence>
<evidence type="ECO:0000313" key="1">
    <source>
        <dbReference type="EMBL" id="CAB4005877.1"/>
    </source>
</evidence>
<dbReference type="EMBL" id="CACRXK020005339">
    <property type="protein sequence ID" value="CAB4005877.1"/>
    <property type="molecule type" value="Genomic_DNA"/>
</dbReference>
<accession>A0A6S7HP72</accession>
<proteinExistence type="predicted"/>
<organism evidence="1 2">
    <name type="scientific">Paramuricea clavata</name>
    <name type="common">Red gorgonian</name>
    <name type="synonym">Violescent sea-whip</name>
    <dbReference type="NCBI Taxonomy" id="317549"/>
    <lineage>
        <taxon>Eukaryota</taxon>
        <taxon>Metazoa</taxon>
        <taxon>Cnidaria</taxon>
        <taxon>Anthozoa</taxon>
        <taxon>Octocorallia</taxon>
        <taxon>Malacalcyonacea</taxon>
        <taxon>Plexauridae</taxon>
        <taxon>Paramuricea</taxon>
    </lineage>
</organism>
<keyword evidence="2" id="KW-1185">Reference proteome</keyword>
<reference evidence="1" key="1">
    <citation type="submission" date="2020-04" db="EMBL/GenBank/DDBJ databases">
        <authorList>
            <person name="Alioto T."/>
            <person name="Alioto T."/>
            <person name="Gomez Garrido J."/>
        </authorList>
    </citation>
    <scope>NUCLEOTIDE SEQUENCE</scope>
    <source>
        <strain evidence="1">A484AB</strain>
    </source>
</reference>
<gene>
    <name evidence="1" type="ORF">PACLA_8A087367</name>
</gene>
<dbReference type="Proteomes" id="UP001152795">
    <property type="component" value="Unassembled WGS sequence"/>
</dbReference>
<protein>
    <submittedName>
        <fullName evidence="1">Uncharacterized protein</fullName>
    </submittedName>
</protein>
<dbReference type="AlphaFoldDB" id="A0A6S7HP72"/>
<sequence>RERKSILRGICTAEPSQLDDDIAEAVSLFGSQEEKEEKGAKDEDRSQVVDVRQVALETARGTVKRKASGNDLLRAKKTAMVEILRNKTNHVIEYRKKEMEHKL</sequence>
<dbReference type="OrthoDB" id="5969387at2759"/>
<feature type="non-terminal residue" evidence="1">
    <location>
        <position position="1"/>
    </location>
</feature>
<name>A0A6S7HP72_PARCT</name>